<dbReference type="InterPro" id="IPR027381">
    <property type="entry name" value="LytR/CpsA/Psr_C"/>
</dbReference>
<feature type="compositionally biased region" description="Polar residues" evidence="1">
    <location>
        <begin position="146"/>
        <end position="159"/>
    </location>
</feature>
<dbReference type="EMBL" id="JAAIIG010000001">
    <property type="protein sequence ID" value="NMM97462.1"/>
    <property type="molecule type" value="Genomic_DNA"/>
</dbReference>
<evidence type="ECO:0000259" key="3">
    <source>
        <dbReference type="Pfam" id="PF13399"/>
    </source>
</evidence>
<evidence type="ECO:0000256" key="2">
    <source>
        <dbReference type="SAM" id="Phobius"/>
    </source>
</evidence>
<evidence type="ECO:0000256" key="1">
    <source>
        <dbReference type="SAM" id="MobiDB-lite"/>
    </source>
</evidence>
<name>A0A7Y0EW20_9BIFI</name>
<evidence type="ECO:0000313" key="5">
    <source>
        <dbReference type="Proteomes" id="UP000543419"/>
    </source>
</evidence>
<feature type="compositionally biased region" description="Low complexity" evidence="1">
    <location>
        <begin position="91"/>
        <end position="104"/>
    </location>
</feature>
<protein>
    <submittedName>
        <fullName evidence="4">Cell wall integrity and stress response protein 1</fullName>
    </submittedName>
</protein>
<dbReference type="Gene3D" id="3.30.70.2390">
    <property type="match status" value="1"/>
</dbReference>
<feature type="region of interest" description="Disordered" evidence="1">
    <location>
        <begin position="91"/>
        <end position="159"/>
    </location>
</feature>
<gene>
    <name evidence="4" type="ORF">G1C97_0411</name>
</gene>
<proteinExistence type="predicted"/>
<feature type="transmembrane region" description="Helical" evidence="2">
    <location>
        <begin position="55"/>
        <end position="76"/>
    </location>
</feature>
<organism evidence="4 5">
    <name type="scientific">Bifidobacterium olomucense</name>
    <dbReference type="NCBI Taxonomy" id="2675324"/>
    <lineage>
        <taxon>Bacteria</taxon>
        <taxon>Bacillati</taxon>
        <taxon>Actinomycetota</taxon>
        <taxon>Actinomycetes</taxon>
        <taxon>Bifidobacteriales</taxon>
        <taxon>Bifidobacteriaceae</taxon>
        <taxon>Bifidobacterium</taxon>
    </lineage>
</organism>
<accession>A0A7Y0EW20</accession>
<dbReference type="Pfam" id="PF13399">
    <property type="entry name" value="LytR_C"/>
    <property type="match status" value="1"/>
</dbReference>
<keyword evidence="2" id="KW-0812">Transmembrane</keyword>
<keyword evidence="2" id="KW-1133">Transmembrane helix</keyword>
<sequence length="251" mass="26095">MLGADYTTWIVVQEGRAAMARKGETYDSYQRDAFDNPPRGPVGVHRGPRSVGARVRPFVIVVLVAALCGFGAWAWMSGEYKAFFGISSSSSTSETASSNDSGSDSTKDSTTDSTTSDSTDSKKSDQSSDSSDSSNSSNQSTDGTDQSSQANDQAGNAQDTAVVNKATQVRVINATGVTGYAGQKADVLQTAGYTSVEASNPTGSTLPATTVVWYQNEADKATAEDVASTLGIATVEQAQGLDVPITVVLLN</sequence>
<comment type="caution">
    <text evidence="4">The sequence shown here is derived from an EMBL/GenBank/DDBJ whole genome shotgun (WGS) entry which is preliminary data.</text>
</comment>
<feature type="domain" description="LytR/CpsA/Psr regulator C-terminal" evidence="3">
    <location>
        <begin position="167"/>
        <end position="249"/>
    </location>
</feature>
<reference evidence="4 5" key="1">
    <citation type="submission" date="2020-02" db="EMBL/GenBank/DDBJ databases">
        <title>Characterization of phylogenetic diversity of novel bifidobacterial species isolated in Czech ZOOs.</title>
        <authorList>
            <person name="Lugli G.A."/>
            <person name="Vera N.B."/>
            <person name="Ventura M."/>
        </authorList>
    </citation>
    <scope>NUCLEOTIDE SEQUENCE [LARGE SCALE GENOMIC DNA]</scope>
    <source>
        <strain evidence="4 5">DSM 109959</strain>
    </source>
</reference>
<evidence type="ECO:0000313" key="4">
    <source>
        <dbReference type="EMBL" id="NMM97462.1"/>
    </source>
</evidence>
<keyword evidence="5" id="KW-1185">Reference proteome</keyword>
<dbReference type="Proteomes" id="UP000543419">
    <property type="component" value="Unassembled WGS sequence"/>
</dbReference>
<keyword evidence="2" id="KW-0472">Membrane</keyword>
<feature type="compositionally biased region" description="Low complexity" evidence="1">
    <location>
        <begin position="127"/>
        <end position="145"/>
    </location>
</feature>
<dbReference type="AlphaFoldDB" id="A0A7Y0EW20"/>